<evidence type="ECO:0000313" key="1">
    <source>
        <dbReference type="EMBL" id="GJN64125.1"/>
    </source>
</evidence>
<dbReference type="PROSITE" id="PS51257">
    <property type="entry name" value="PROKAR_LIPOPROTEIN"/>
    <property type="match status" value="1"/>
</dbReference>
<name>A0AA37MYK7_9FIRM</name>
<dbReference type="Proteomes" id="UP001055185">
    <property type="component" value="Unassembled WGS sequence"/>
</dbReference>
<accession>A0AA37MYK7</accession>
<dbReference type="PROSITE" id="PS51318">
    <property type="entry name" value="TAT"/>
    <property type="match status" value="1"/>
</dbReference>
<dbReference type="EMBL" id="BQKV01000027">
    <property type="protein sequence ID" value="GJN64125.1"/>
    <property type="molecule type" value="Genomic_DNA"/>
</dbReference>
<gene>
    <name evidence="1" type="ORF">JCM17207_07500</name>
</gene>
<reference evidence="1" key="1">
    <citation type="journal article" date="2022" name="Int. J. Syst. Evol. Microbiol.">
        <title>Genome-based, phenotypic and chemotaxonomic classification of Faecalibacterium strains: proposal of three novel species Faecalibacterium duncaniae sp. nov., Faecalibacterium hattorii sp. nov. and Faecalibacterium gallinarum sp. nov. .</title>
        <authorList>
            <person name="Sakamoto M."/>
            <person name="Sakurai N."/>
            <person name="Tanno H."/>
            <person name="Iino T."/>
            <person name="Ohkuma M."/>
            <person name="Endo A."/>
        </authorList>
    </citation>
    <scope>NUCLEOTIDE SEQUENCE</scope>
    <source>
        <strain evidence="1">JCM 17207</strain>
    </source>
</reference>
<proteinExistence type="predicted"/>
<dbReference type="AlphaFoldDB" id="A0AA37MYK7"/>
<dbReference type="InterPro" id="IPR016024">
    <property type="entry name" value="ARM-type_fold"/>
</dbReference>
<organism evidence="1 2">
    <name type="scientific">Faecalibacterium gallinarum</name>
    <dbReference type="NCBI Taxonomy" id="2903556"/>
    <lineage>
        <taxon>Bacteria</taxon>
        <taxon>Bacillati</taxon>
        <taxon>Bacillota</taxon>
        <taxon>Clostridia</taxon>
        <taxon>Eubacteriales</taxon>
        <taxon>Oscillospiraceae</taxon>
        <taxon>Faecalibacterium</taxon>
    </lineage>
</organism>
<dbReference type="RefSeq" id="WP_238316361.1">
    <property type="nucleotide sequence ID" value="NZ_BQKV01000027.1"/>
</dbReference>
<comment type="caution">
    <text evidence="1">The sequence shown here is derived from an EMBL/GenBank/DDBJ whole genome shotgun (WGS) entry which is preliminary data.</text>
</comment>
<keyword evidence="2" id="KW-1185">Reference proteome</keyword>
<sequence>MRFSPCFPRRQFLKYAGVSSLATVSGSLLTGCASHPGGEEDTPFGIPQQITAGGQLLATVTLESLRTEPIGIRINEITELLGAAFPDIPFNPSITGLTGLVRVMPQAMIESSGGLLLVLPYFTNRQLRLVVGRLAGPALRNNRDALCGQLTALLNEHDPELRALLRDAIGGILTPSAQEQNERFLDRLIKKLLDSLSENQRRQLVEAIVGLLKDLLAQTSDTVHLLMVKGSFDARSGASDIDVGLHAAALAYTLYDDGSEPPLLADLVPAGESRLGALPLGAGRRWRSATLRILPRRLALSLDTATLLLGWDEIYPLVFAAARILFGEKAGCLAVPLYDLVLSSFDSLQYRVEEPPDAVPAVFRLRRRHISSTL</sequence>
<protein>
    <submittedName>
        <fullName evidence="1">Uncharacterized protein</fullName>
    </submittedName>
</protein>
<evidence type="ECO:0000313" key="2">
    <source>
        <dbReference type="Proteomes" id="UP001055185"/>
    </source>
</evidence>
<dbReference type="SUPFAM" id="SSF48371">
    <property type="entry name" value="ARM repeat"/>
    <property type="match status" value="1"/>
</dbReference>
<dbReference type="InterPro" id="IPR006311">
    <property type="entry name" value="TAT_signal"/>
</dbReference>